<evidence type="ECO:0000256" key="6">
    <source>
        <dbReference type="ARBA" id="ARBA00022918"/>
    </source>
</evidence>
<evidence type="ECO:0000256" key="1">
    <source>
        <dbReference type="ARBA" id="ARBA00022679"/>
    </source>
</evidence>
<feature type="non-terminal residue" evidence="8">
    <location>
        <position position="1"/>
    </location>
</feature>
<dbReference type="InterPro" id="IPR043502">
    <property type="entry name" value="DNA/RNA_pol_sf"/>
</dbReference>
<dbReference type="GO" id="GO:0004519">
    <property type="term" value="F:endonuclease activity"/>
    <property type="evidence" value="ECO:0007669"/>
    <property type="project" value="UniProtKB-KW"/>
</dbReference>
<keyword evidence="6 8" id="KW-0695">RNA-directed DNA polymerase</keyword>
<dbReference type="Pfam" id="PF17917">
    <property type="entry name" value="RT_RNaseH"/>
    <property type="match status" value="1"/>
</dbReference>
<dbReference type="GO" id="GO:0003964">
    <property type="term" value="F:RNA-directed DNA polymerase activity"/>
    <property type="evidence" value="ECO:0007669"/>
    <property type="project" value="UniProtKB-KW"/>
</dbReference>
<evidence type="ECO:0000256" key="3">
    <source>
        <dbReference type="ARBA" id="ARBA00022722"/>
    </source>
</evidence>
<protein>
    <submittedName>
        <fullName evidence="8">Reverse transcriptase domain-containing protein</fullName>
    </submittedName>
</protein>
<dbReference type="AlphaFoldDB" id="A0A699SIP0"/>
<keyword evidence="1" id="KW-0808">Transferase</keyword>
<dbReference type="GO" id="GO:0016787">
    <property type="term" value="F:hydrolase activity"/>
    <property type="evidence" value="ECO:0007669"/>
    <property type="project" value="UniProtKB-KW"/>
</dbReference>
<dbReference type="EMBL" id="BKCJ011166887">
    <property type="protein sequence ID" value="GFC97571.1"/>
    <property type="molecule type" value="Genomic_DNA"/>
</dbReference>
<dbReference type="PANTHER" id="PTHR34072:SF57">
    <property type="entry name" value="RNA-DIRECTED DNA POLYMERASE"/>
    <property type="match status" value="1"/>
</dbReference>
<dbReference type="FunFam" id="3.10.20.370:FF:000001">
    <property type="entry name" value="Retrovirus-related Pol polyprotein from transposon 17.6-like protein"/>
    <property type="match status" value="1"/>
</dbReference>
<organism evidence="8">
    <name type="scientific">Tanacetum cinerariifolium</name>
    <name type="common">Dalmatian daisy</name>
    <name type="synonym">Chrysanthemum cinerariifolium</name>
    <dbReference type="NCBI Taxonomy" id="118510"/>
    <lineage>
        <taxon>Eukaryota</taxon>
        <taxon>Viridiplantae</taxon>
        <taxon>Streptophyta</taxon>
        <taxon>Embryophyta</taxon>
        <taxon>Tracheophyta</taxon>
        <taxon>Spermatophyta</taxon>
        <taxon>Magnoliopsida</taxon>
        <taxon>eudicotyledons</taxon>
        <taxon>Gunneridae</taxon>
        <taxon>Pentapetalae</taxon>
        <taxon>asterids</taxon>
        <taxon>campanulids</taxon>
        <taxon>Asterales</taxon>
        <taxon>Asteraceae</taxon>
        <taxon>Asteroideae</taxon>
        <taxon>Anthemideae</taxon>
        <taxon>Anthemidinae</taxon>
        <taxon>Tanacetum</taxon>
    </lineage>
</organism>
<sequence length="118" mass="13979">KNEEQRKLTEAPILIAPDWDMPFELMCDASDFVIRLVLGQRQDKHFRPIHYASKTMTEAESNYTTTDKEMLAVVYAFQKFWSYLIMNKSIVYTYHSALKYFFAKNDSKARSLRRVLLL</sequence>
<proteinExistence type="predicted"/>
<dbReference type="PANTHER" id="PTHR34072">
    <property type="entry name" value="ENZYMATIC POLYPROTEIN-RELATED"/>
    <property type="match status" value="1"/>
</dbReference>
<evidence type="ECO:0000256" key="4">
    <source>
        <dbReference type="ARBA" id="ARBA00022759"/>
    </source>
</evidence>
<evidence type="ECO:0000256" key="5">
    <source>
        <dbReference type="ARBA" id="ARBA00022801"/>
    </source>
</evidence>
<dbReference type="Gene3D" id="3.10.20.370">
    <property type="match status" value="1"/>
</dbReference>
<keyword evidence="2" id="KW-0548">Nucleotidyltransferase</keyword>
<keyword evidence="5" id="KW-0378">Hydrolase</keyword>
<evidence type="ECO:0000256" key="2">
    <source>
        <dbReference type="ARBA" id="ARBA00022695"/>
    </source>
</evidence>
<dbReference type="InterPro" id="IPR041373">
    <property type="entry name" value="RT_RNaseH"/>
</dbReference>
<comment type="caution">
    <text evidence="8">The sequence shown here is derived from an EMBL/GenBank/DDBJ whole genome shotgun (WGS) entry which is preliminary data.</text>
</comment>
<name>A0A699SIP0_TANCI</name>
<evidence type="ECO:0000313" key="8">
    <source>
        <dbReference type="EMBL" id="GFC97571.1"/>
    </source>
</evidence>
<gene>
    <name evidence="8" type="ORF">Tci_869541</name>
</gene>
<dbReference type="CDD" id="cd09274">
    <property type="entry name" value="RNase_HI_RT_Ty3"/>
    <property type="match status" value="1"/>
</dbReference>
<feature type="domain" description="Reverse transcriptase RNase H-like" evidence="7">
    <location>
        <begin position="18"/>
        <end position="117"/>
    </location>
</feature>
<evidence type="ECO:0000259" key="7">
    <source>
        <dbReference type="Pfam" id="PF17917"/>
    </source>
</evidence>
<keyword evidence="3" id="KW-0540">Nuclease</keyword>
<reference evidence="8" key="1">
    <citation type="journal article" date="2019" name="Sci. Rep.">
        <title>Draft genome of Tanacetum cinerariifolium, the natural source of mosquito coil.</title>
        <authorList>
            <person name="Yamashiro T."/>
            <person name="Shiraishi A."/>
            <person name="Satake H."/>
            <person name="Nakayama K."/>
        </authorList>
    </citation>
    <scope>NUCLEOTIDE SEQUENCE</scope>
</reference>
<dbReference type="SUPFAM" id="SSF56672">
    <property type="entry name" value="DNA/RNA polymerases"/>
    <property type="match status" value="1"/>
</dbReference>
<keyword evidence="4" id="KW-0255">Endonuclease</keyword>
<accession>A0A699SIP0</accession>